<comment type="caution">
    <text evidence="1">The sequence shown here is derived from an EMBL/GenBank/DDBJ whole genome shotgun (WGS) entry which is preliminary data.</text>
</comment>
<accession>A0ACB5SX70</accession>
<sequence>MSGVVVGLEVWPRSLEQHHWNNNLAVQIPGCAIRLDVGLGTGSKPLVQSFLLALSVVSLISFSLHSIIKSSSSISTGKTLSYYEQMLQNNEQDSSIGVKLEADSLLDRLRSGIRSGFNYRLTDNDDGQDDPDQKQQLLGLNNGGINNLDEQHANLLPEIQHYEHQLKQLIDGGHLNNAELQKGNIYNDQSPNFVTLPKSRDDLIREKKLQHYFKNLIQIIKQNKPRAGFELTSGARIIGSEDEFIFDRKYGSSGIINVAVHDHGQNFPTLSESYLSKGLKIPVELSKELEKSHMFVVQELPNTYPEDLYHGEGIVMVAGGKFSWLALLSIENLRLVGSQLPVEVIVPTEKEYEKELCEVTFPKLNAKCLLLSDMLPEIKNTKLNIGGYQYKSMALLASSFEKVLLLDSDNIAVSNPDPLFNSEPFTNTGMVLWPDFWRRVTHPDYYKIIDKQIGSKRVRNLHDDVTPPQFYSTGKEDPINSIPLHDREGTIPDGSTESGQLLVNKKTHLRSLQLAFYYNFYGPRHYYPLLAQGSSGEGDKDTFYAAAHYFNHTVYQVKKAVDSIGYWNDQNTRYVGVGMIQYDPVSDYENLNNYETWLYKRQQESTEQRKEQQHNLGFFESLKHLFIDGDNQFDRSVYNDHTFPDYFTKSKSRPLFVHANIPKLDPVTLRKEKRLFDPVTNHRVRLYKDQPRTLGFDFELRQWKLFQRYFCDEGITLSYLKIAGVSSRDYCDFIHSEIEFLERTTHEMFDI</sequence>
<evidence type="ECO:0000313" key="2">
    <source>
        <dbReference type="Proteomes" id="UP001165064"/>
    </source>
</evidence>
<proteinExistence type="predicted"/>
<name>A0ACB5SX70_AMBMO</name>
<dbReference type="EMBL" id="BSXS01001331">
    <property type="protein sequence ID" value="GME75839.1"/>
    <property type="molecule type" value="Genomic_DNA"/>
</dbReference>
<organism evidence="1 2">
    <name type="scientific">Ambrosiozyma monospora</name>
    <name type="common">Yeast</name>
    <name type="synonym">Endomycopsis monosporus</name>
    <dbReference type="NCBI Taxonomy" id="43982"/>
    <lineage>
        <taxon>Eukaryota</taxon>
        <taxon>Fungi</taxon>
        <taxon>Dikarya</taxon>
        <taxon>Ascomycota</taxon>
        <taxon>Saccharomycotina</taxon>
        <taxon>Pichiomycetes</taxon>
        <taxon>Pichiales</taxon>
        <taxon>Pichiaceae</taxon>
        <taxon>Ambrosiozyma</taxon>
    </lineage>
</organism>
<reference evidence="1" key="1">
    <citation type="submission" date="2023-04" db="EMBL/GenBank/DDBJ databases">
        <title>Ambrosiozyma monospora NBRC 10751.</title>
        <authorList>
            <person name="Ichikawa N."/>
            <person name="Sato H."/>
            <person name="Tonouchi N."/>
        </authorList>
    </citation>
    <scope>NUCLEOTIDE SEQUENCE</scope>
    <source>
        <strain evidence="1">NBRC 10751</strain>
    </source>
</reference>
<evidence type="ECO:0000313" key="1">
    <source>
        <dbReference type="EMBL" id="GME75839.1"/>
    </source>
</evidence>
<gene>
    <name evidence="1" type="ORF">Amon02_000232900</name>
</gene>
<dbReference type="Proteomes" id="UP001165064">
    <property type="component" value="Unassembled WGS sequence"/>
</dbReference>
<keyword evidence="2" id="KW-1185">Reference proteome</keyword>
<protein>
    <submittedName>
        <fullName evidence="1">Unnamed protein product</fullName>
    </submittedName>
</protein>